<dbReference type="EMBL" id="JAMGBE010000001">
    <property type="protein sequence ID" value="MCL6729171.1"/>
    <property type="molecule type" value="Genomic_DNA"/>
</dbReference>
<protein>
    <submittedName>
        <fullName evidence="1">Uncharacterized protein</fullName>
    </submittedName>
</protein>
<comment type="caution">
    <text evidence="1">The sequence shown here is derived from an EMBL/GenBank/DDBJ whole genome shotgun (WGS) entry which is preliminary data.</text>
</comment>
<keyword evidence="2" id="KW-1185">Reference proteome</keyword>
<dbReference type="Proteomes" id="UP001165342">
    <property type="component" value="Unassembled WGS sequence"/>
</dbReference>
<evidence type="ECO:0000313" key="2">
    <source>
        <dbReference type="Proteomes" id="UP001165342"/>
    </source>
</evidence>
<reference evidence="1" key="1">
    <citation type="submission" date="2022-05" db="EMBL/GenBank/DDBJ databases">
        <authorList>
            <person name="Jo J.-H."/>
            <person name="Im W.-T."/>
        </authorList>
    </citation>
    <scope>NUCLEOTIDE SEQUENCE</scope>
    <source>
        <strain evidence="1">SE220</strain>
    </source>
</reference>
<proteinExistence type="predicted"/>
<evidence type="ECO:0000313" key="1">
    <source>
        <dbReference type="EMBL" id="MCL6729171.1"/>
    </source>
</evidence>
<organism evidence="1 2">
    <name type="scientific">Sphingomonas hankyongi</name>
    <dbReference type="NCBI Taxonomy" id="2908209"/>
    <lineage>
        <taxon>Bacteria</taxon>
        <taxon>Pseudomonadati</taxon>
        <taxon>Pseudomonadota</taxon>
        <taxon>Alphaproteobacteria</taxon>
        <taxon>Sphingomonadales</taxon>
        <taxon>Sphingomonadaceae</taxon>
        <taxon>Sphingomonas</taxon>
    </lineage>
</organism>
<sequence>MVYYRLYQLHGPKNEVESFREFEADDDLVAIAQCEPLHRLNPMELWSGHRKIRRWEGVVSEAGALNEISGTLKISGEA</sequence>
<gene>
    <name evidence="1" type="ORF">LZ538_03760</name>
</gene>
<name>A0ABT0S0L9_9SPHN</name>
<accession>A0ABT0S0L9</accession>
<dbReference type="RefSeq" id="WP_249830653.1">
    <property type="nucleotide sequence ID" value="NZ_JAMGBE010000001.1"/>
</dbReference>